<dbReference type="InterPro" id="IPR017853">
    <property type="entry name" value="GH"/>
</dbReference>
<feature type="region of interest" description="Disordered" evidence="3">
    <location>
        <begin position="137"/>
        <end position="156"/>
    </location>
</feature>
<dbReference type="Proteomes" id="UP000823847">
    <property type="component" value="Unassembled WGS sequence"/>
</dbReference>
<proteinExistence type="predicted"/>
<dbReference type="SMART" id="SM00642">
    <property type="entry name" value="Aamy"/>
    <property type="match status" value="1"/>
</dbReference>
<dbReference type="PANTHER" id="PTHR10357:SF210">
    <property type="entry name" value="MALTODEXTRIN GLUCOSIDASE"/>
    <property type="match status" value="1"/>
</dbReference>
<gene>
    <name evidence="6" type="ORF">H9848_12475</name>
</gene>
<dbReference type="Gene3D" id="2.60.40.10">
    <property type="entry name" value="Immunoglobulins"/>
    <property type="match status" value="1"/>
</dbReference>
<dbReference type="Gene3D" id="2.60.40.1180">
    <property type="entry name" value="Golgi alpha-mannosidase II"/>
    <property type="match status" value="1"/>
</dbReference>
<dbReference type="InterPro" id="IPR015171">
    <property type="entry name" value="Cyc-maltodext_N"/>
</dbReference>
<evidence type="ECO:0000256" key="3">
    <source>
        <dbReference type="SAM" id="MobiDB-lite"/>
    </source>
</evidence>
<reference evidence="6" key="1">
    <citation type="journal article" date="2021" name="PeerJ">
        <title>Extensive microbial diversity within the chicken gut microbiome revealed by metagenomics and culture.</title>
        <authorList>
            <person name="Gilroy R."/>
            <person name="Ravi A."/>
            <person name="Getino M."/>
            <person name="Pursley I."/>
            <person name="Horton D.L."/>
            <person name="Alikhan N.F."/>
            <person name="Baker D."/>
            <person name="Gharbi K."/>
            <person name="Hall N."/>
            <person name="Watson M."/>
            <person name="Adriaenssens E.M."/>
            <person name="Foster-Nyarko E."/>
            <person name="Jarju S."/>
            <person name="Secka A."/>
            <person name="Antonio M."/>
            <person name="Oren A."/>
            <person name="Chaudhuri R.R."/>
            <person name="La Ragione R."/>
            <person name="Hildebrand F."/>
            <person name="Pallen M.J."/>
        </authorList>
    </citation>
    <scope>NUCLEOTIDE SEQUENCE</scope>
    <source>
        <strain evidence="6">ChiHecec2B26-12326</strain>
    </source>
</reference>
<organism evidence="6 7">
    <name type="scientific">Candidatus Parabacteroides intestinigallinarum</name>
    <dbReference type="NCBI Taxonomy" id="2838722"/>
    <lineage>
        <taxon>Bacteria</taxon>
        <taxon>Pseudomonadati</taxon>
        <taxon>Bacteroidota</taxon>
        <taxon>Bacteroidia</taxon>
        <taxon>Bacteroidales</taxon>
        <taxon>Tannerellaceae</taxon>
        <taxon>Parabacteroides</taxon>
    </lineage>
</organism>
<dbReference type="SUPFAM" id="SSF51445">
    <property type="entry name" value="(Trans)glycosidases"/>
    <property type="match status" value="1"/>
</dbReference>
<dbReference type="InterPro" id="IPR013783">
    <property type="entry name" value="Ig-like_fold"/>
</dbReference>
<dbReference type="InterPro" id="IPR014756">
    <property type="entry name" value="Ig_E-set"/>
</dbReference>
<protein>
    <submittedName>
        <fullName evidence="6">Glycoside hydrolase family 13 protein</fullName>
    </submittedName>
</protein>
<name>A0A9D2BR52_9BACT</name>
<keyword evidence="2" id="KW-0326">Glycosidase</keyword>
<dbReference type="Pfam" id="PF00128">
    <property type="entry name" value="Alpha-amylase"/>
    <property type="match status" value="1"/>
</dbReference>
<keyword evidence="4" id="KW-0732">Signal</keyword>
<evidence type="ECO:0000256" key="2">
    <source>
        <dbReference type="ARBA" id="ARBA00023295"/>
    </source>
</evidence>
<feature type="domain" description="Glycosyl hydrolase family 13 catalytic" evidence="5">
    <location>
        <begin position="127"/>
        <end position="528"/>
    </location>
</feature>
<reference evidence="6" key="2">
    <citation type="submission" date="2021-04" db="EMBL/GenBank/DDBJ databases">
        <authorList>
            <person name="Gilroy R."/>
        </authorList>
    </citation>
    <scope>NUCLEOTIDE SEQUENCE</scope>
    <source>
        <strain evidence="6">ChiHecec2B26-12326</strain>
    </source>
</reference>
<dbReference type="CDD" id="cd11340">
    <property type="entry name" value="AmyAc_bac_CMD_like_3"/>
    <property type="match status" value="1"/>
</dbReference>
<dbReference type="PANTHER" id="PTHR10357">
    <property type="entry name" value="ALPHA-AMYLASE FAMILY MEMBER"/>
    <property type="match status" value="1"/>
</dbReference>
<evidence type="ECO:0000256" key="4">
    <source>
        <dbReference type="SAM" id="SignalP"/>
    </source>
</evidence>
<dbReference type="GO" id="GO:0016798">
    <property type="term" value="F:hydrolase activity, acting on glycosyl bonds"/>
    <property type="evidence" value="ECO:0007669"/>
    <property type="project" value="UniProtKB-KW"/>
</dbReference>
<dbReference type="AlphaFoldDB" id="A0A9D2BR52"/>
<dbReference type="Pfam" id="PF09087">
    <property type="entry name" value="Cyc-maltodext_N"/>
    <property type="match status" value="1"/>
</dbReference>
<evidence type="ECO:0000313" key="6">
    <source>
        <dbReference type="EMBL" id="HIX87400.1"/>
    </source>
</evidence>
<dbReference type="Pfam" id="PF10438">
    <property type="entry name" value="Cyc-maltodext_C"/>
    <property type="match status" value="1"/>
</dbReference>
<comment type="caution">
    <text evidence="6">The sequence shown here is derived from an EMBL/GenBank/DDBJ whole genome shotgun (WGS) entry which is preliminary data.</text>
</comment>
<dbReference type="InterPro" id="IPR006047">
    <property type="entry name" value="GH13_cat_dom"/>
</dbReference>
<dbReference type="Gene3D" id="3.20.20.80">
    <property type="entry name" value="Glycosidases"/>
    <property type="match status" value="1"/>
</dbReference>
<dbReference type="InterPro" id="IPR013780">
    <property type="entry name" value="Glyco_hydro_b"/>
</dbReference>
<sequence length="615" mass="70704">MDRHLFLSLLLALFASGSLSADNVKVEPAFWWSGMKNPELQLMVYGKDISGYHPSVSYPGVRLKSTVALESPNYLLIYLDVEDARPGKFDITFTKGQKSISYPYELKTRKPDADKVKGFDASDVLYLIMPDRFANGDPSNDQIPMRTPYKVDRESPNARHGGDLAGIEQHLDYIEDLGVTAIWLNPVLENDMKGGSYHGYATTDYYRVDPRFGTNEDYVRLIDKAHQRGLRVVMDMIFNHCGSDHPWMKDVPSQDWFNNLDNYVQTNHDKEAYFDPYVSDYDKRTMIDGWFVPSMPDLNQRNPHVAKYLIQNSIWWIEYTGIDGIRQDTYPYADVDMMRQWCQEVMNEYPDYNIVGEAWMNYTIGSAYWQKGSRLNFGKDTELRSVMDFRLMGIASAAFHEKEYPTGGLQAIFEHMCYDYVYADIYHVLRFLENHDTDRFLRSLPESIDDLYAFKQGVTFLLTIPGIPQLYYGQELLMNGTKEKGDGYIRLDVPGGWPGDKENWFEASGRSEVQNDAWNFLRTLLKWRKGNDVIAYGKMKHFMPNQGVYVYERSLDGKSVLVFLNGANEAVDLPMDRYAEVLHGKTSGRDILTGTTISFGKELPILAKGILVIEL</sequence>
<accession>A0A9D2BR52</accession>
<feature type="signal peptide" evidence="4">
    <location>
        <begin position="1"/>
        <end position="21"/>
    </location>
</feature>
<evidence type="ECO:0000256" key="1">
    <source>
        <dbReference type="ARBA" id="ARBA00022801"/>
    </source>
</evidence>
<evidence type="ECO:0000313" key="7">
    <source>
        <dbReference type="Proteomes" id="UP000823847"/>
    </source>
</evidence>
<dbReference type="GO" id="GO:0005975">
    <property type="term" value="P:carbohydrate metabolic process"/>
    <property type="evidence" value="ECO:0007669"/>
    <property type="project" value="InterPro"/>
</dbReference>
<dbReference type="EMBL" id="DXEN01000092">
    <property type="protein sequence ID" value="HIX87400.1"/>
    <property type="molecule type" value="Genomic_DNA"/>
</dbReference>
<evidence type="ECO:0000259" key="5">
    <source>
        <dbReference type="SMART" id="SM00642"/>
    </source>
</evidence>
<feature type="chain" id="PRO_5038516235" evidence="4">
    <location>
        <begin position="22"/>
        <end position="615"/>
    </location>
</feature>
<dbReference type="SUPFAM" id="SSF81296">
    <property type="entry name" value="E set domains"/>
    <property type="match status" value="1"/>
</dbReference>
<dbReference type="SUPFAM" id="SSF51011">
    <property type="entry name" value="Glycosyl hydrolase domain"/>
    <property type="match status" value="1"/>
</dbReference>
<keyword evidence="1 6" id="KW-0378">Hydrolase</keyword>
<dbReference type="InterPro" id="IPR019492">
    <property type="entry name" value="Cyclo-malto-dextrinase_C"/>
</dbReference>